<dbReference type="EMBL" id="JAUSRO010000001">
    <property type="protein sequence ID" value="MDP9897973.1"/>
    <property type="molecule type" value="Genomic_DNA"/>
</dbReference>
<feature type="compositionally biased region" description="Pro residues" evidence="1">
    <location>
        <begin position="126"/>
        <end position="135"/>
    </location>
</feature>
<feature type="compositionally biased region" description="Low complexity" evidence="1">
    <location>
        <begin position="67"/>
        <end position="82"/>
    </location>
</feature>
<keyword evidence="4" id="KW-1185">Reference proteome</keyword>
<name>A0ABT9S0T7_9BURK</name>
<dbReference type="Proteomes" id="UP001226867">
    <property type="component" value="Unassembled WGS sequence"/>
</dbReference>
<gene>
    <name evidence="3" type="ORF">J2W36_000206</name>
</gene>
<comment type="caution">
    <text evidence="3">The sequence shown here is derived from an EMBL/GenBank/DDBJ whole genome shotgun (WGS) entry which is preliminary data.</text>
</comment>
<feature type="compositionally biased region" description="Basic and acidic residues" evidence="1">
    <location>
        <begin position="145"/>
        <end position="156"/>
    </location>
</feature>
<evidence type="ECO:0008006" key="5">
    <source>
        <dbReference type="Google" id="ProtNLM"/>
    </source>
</evidence>
<reference evidence="3 4" key="1">
    <citation type="submission" date="2023-07" db="EMBL/GenBank/DDBJ databases">
        <title>Sorghum-associated microbial communities from plants grown in Nebraska, USA.</title>
        <authorList>
            <person name="Schachtman D."/>
        </authorList>
    </citation>
    <scope>NUCLEOTIDE SEQUENCE [LARGE SCALE GENOMIC DNA]</scope>
    <source>
        <strain evidence="3 4">DS1607</strain>
    </source>
</reference>
<keyword evidence="2" id="KW-0472">Membrane</keyword>
<feature type="region of interest" description="Disordered" evidence="1">
    <location>
        <begin position="62"/>
        <end position="156"/>
    </location>
</feature>
<keyword evidence="2" id="KW-1133">Transmembrane helix</keyword>
<accession>A0ABT9S0T7</accession>
<proteinExistence type="predicted"/>
<sequence length="156" mass="17127">MTTPLALWFGLLSPVCAVSLLMSLVRPQWFRFNGKTPSRWKIGGLWGLLVIVCALGALSQDGRRTTEVPTTTTESATTSDTVMMPMDIALPQESQATRDVEQAEQEAERLLQEAREPQDSVMDAAKPPPPYPYPPAASIVPGPVHSERKTERKAPK</sequence>
<protein>
    <recommendedName>
        <fullName evidence="5">Transmembrane protein</fullName>
    </recommendedName>
</protein>
<feature type="transmembrane region" description="Helical" evidence="2">
    <location>
        <begin position="41"/>
        <end position="58"/>
    </location>
</feature>
<evidence type="ECO:0000256" key="2">
    <source>
        <dbReference type="SAM" id="Phobius"/>
    </source>
</evidence>
<organism evidence="3 4">
    <name type="scientific">Variovorax ginsengisoli</name>
    <dbReference type="NCBI Taxonomy" id="363844"/>
    <lineage>
        <taxon>Bacteria</taxon>
        <taxon>Pseudomonadati</taxon>
        <taxon>Pseudomonadota</taxon>
        <taxon>Betaproteobacteria</taxon>
        <taxon>Burkholderiales</taxon>
        <taxon>Comamonadaceae</taxon>
        <taxon>Variovorax</taxon>
    </lineage>
</organism>
<dbReference type="RefSeq" id="WP_307687794.1">
    <property type="nucleotide sequence ID" value="NZ_JAUSRO010000001.1"/>
</dbReference>
<evidence type="ECO:0000313" key="3">
    <source>
        <dbReference type="EMBL" id="MDP9897973.1"/>
    </source>
</evidence>
<evidence type="ECO:0000256" key="1">
    <source>
        <dbReference type="SAM" id="MobiDB-lite"/>
    </source>
</evidence>
<evidence type="ECO:0000313" key="4">
    <source>
        <dbReference type="Proteomes" id="UP001226867"/>
    </source>
</evidence>
<keyword evidence="2" id="KW-0812">Transmembrane</keyword>
<feature type="compositionally biased region" description="Basic and acidic residues" evidence="1">
    <location>
        <begin position="96"/>
        <end position="118"/>
    </location>
</feature>